<proteinExistence type="predicted"/>
<dbReference type="AlphaFoldDB" id="E0SSR5"/>
<gene>
    <name evidence="3" type="ordered locus">Igag_0632</name>
</gene>
<feature type="domain" description="Cas12f1-like TNB" evidence="2">
    <location>
        <begin position="303"/>
        <end position="366"/>
    </location>
</feature>
<sequence length="409" mass="48312">MKVSIHRSIRWMPEGAYHRTLKAEAEVVEGDLEDLLWDLVIYRYVLQRVIDVLWDLDVVPEKSQIHQMFYNMLRGYGFRAHVARNIYSTAIALVESAKSNGGSKPVIRRLSARLDHQDAKVDLSNRIVRIILRDRWYILRISHRDEYIERFKGLKWKEVHIKYYNGKLYISIVFETRYAPYIPRGVVALDVNFRHIVSYDGSEVRRYRTRFIDALGKRARAEEIQRKYPKRWRYSEKILDRIRALHRKSRNIVVDWCRKFAKEIVLKAKKRGYAIALEDLEKLRESFNDKNSKIVWKLTLFAYRKLQESIMSKAIEYNVPIIFVDPRKTSSKCPRCRSKIRYIGRLGICHRCGFRADRDKIGAMNIWLKVLEGYAGVPGSPPRAPAMKSEARQSRGIRHEGMKKVIRSI</sequence>
<dbReference type="EMBL" id="CP002098">
    <property type="protein sequence ID" value="ADM27465.1"/>
    <property type="molecule type" value="Genomic_DNA"/>
</dbReference>
<name>E0SSR5_IGNAA</name>
<dbReference type="Proteomes" id="UP000001304">
    <property type="component" value="Chromosome"/>
</dbReference>
<dbReference type="Pfam" id="PF07282">
    <property type="entry name" value="Cas12f1-like_TNB"/>
    <property type="match status" value="1"/>
</dbReference>
<keyword evidence="1" id="KW-0238">DNA-binding</keyword>
<dbReference type="HOGENOM" id="CLU_673725_0_0_2"/>
<dbReference type="InterPro" id="IPR010095">
    <property type="entry name" value="Cas12f1-like_TNB"/>
</dbReference>
<dbReference type="NCBIfam" id="NF040570">
    <property type="entry name" value="guided_TnpB"/>
    <property type="match status" value="1"/>
</dbReference>
<dbReference type="STRING" id="583356.Igag_0632"/>
<dbReference type="GO" id="GO:0003677">
    <property type="term" value="F:DNA binding"/>
    <property type="evidence" value="ECO:0007669"/>
    <property type="project" value="UniProtKB-KW"/>
</dbReference>
<reference evidence="3 4" key="1">
    <citation type="journal article" date="2010" name="Stand. Genomic Sci.">
        <title>Complete genome sequence of Ignisphaera aggregans type strain (AQ1.S1).</title>
        <authorList>
            <person name="Goker M."/>
            <person name="Held B."/>
            <person name="Lapidus A."/>
            <person name="Nolan M."/>
            <person name="Spring S."/>
            <person name="Yasawong M."/>
            <person name="Lucas S."/>
            <person name="Glavina Del Rio T."/>
            <person name="Tice H."/>
            <person name="Cheng J.F."/>
            <person name="Goodwin L."/>
            <person name="Tapia R."/>
            <person name="Pitluck S."/>
            <person name="Liolios K."/>
            <person name="Ivanova N."/>
            <person name="Mavromatis K."/>
            <person name="Mikhailova N."/>
            <person name="Pati A."/>
            <person name="Chen A."/>
            <person name="Palaniappan K."/>
            <person name="Brambilla E."/>
            <person name="Land M."/>
            <person name="Hauser L."/>
            <person name="Chang Y.J."/>
            <person name="Jeffries C.D."/>
            <person name="Brettin T."/>
            <person name="Detter J.C."/>
            <person name="Han C."/>
            <person name="Rohde M."/>
            <person name="Sikorski J."/>
            <person name="Woyke T."/>
            <person name="Bristow J."/>
            <person name="Eisen J.A."/>
            <person name="Markowitz V."/>
            <person name="Hugenholtz P."/>
            <person name="Kyrpides N.C."/>
            <person name="Klenk H.P."/>
        </authorList>
    </citation>
    <scope>NUCLEOTIDE SEQUENCE [LARGE SCALE GENOMIC DNA]</scope>
    <source>
        <strain evidence="4">DSM 17230 / JCM 13409 / AQ1.S1</strain>
    </source>
</reference>
<evidence type="ECO:0000259" key="2">
    <source>
        <dbReference type="Pfam" id="PF07282"/>
    </source>
</evidence>
<dbReference type="BioCyc" id="IAGG583356:GHAH-631-MONOMER"/>
<accession>E0SSR5</accession>
<evidence type="ECO:0000313" key="4">
    <source>
        <dbReference type="Proteomes" id="UP000001304"/>
    </source>
</evidence>
<protein>
    <submittedName>
        <fullName evidence="3">Transposase, IS605 OrfB family</fullName>
    </submittedName>
</protein>
<evidence type="ECO:0000313" key="3">
    <source>
        <dbReference type="EMBL" id="ADM27465.1"/>
    </source>
</evidence>
<keyword evidence="4" id="KW-1185">Reference proteome</keyword>
<dbReference type="NCBIfam" id="TIGR01766">
    <property type="entry name" value="IS200/IS605 family accessory protein TnpB-like domain"/>
    <property type="match status" value="1"/>
</dbReference>
<evidence type="ECO:0000256" key="1">
    <source>
        <dbReference type="ARBA" id="ARBA00023125"/>
    </source>
</evidence>
<dbReference type="KEGG" id="iag:Igag_0632"/>
<organism evidence="3 4">
    <name type="scientific">Ignisphaera aggregans (strain DSM 17230 / JCM 13409 / AQ1.S1)</name>
    <dbReference type="NCBI Taxonomy" id="583356"/>
    <lineage>
        <taxon>Archaea</taxon>
        <taxon>Thermoproteota</taxon>
        <taxon>Thermoprotei</taxon>
        <taxon>Desulfurococcales</taxon>
        <taxon>Desulfurococcaceae</taxon>
        <taxon>Ignisphaera</taxon>
    </lineage>
</organism>